<dbReference type="Gene3D" id="2.40.170.20">
    <property type="entry name" value="TonB-dependent receptor, beta-barrel domain"/>
    <property type="match status" value="1"/>
</dbReference>
<evidence type="ECO:0000256" key="5">
    <source>
        <dbReference type="ARBA" id="ARBA00023136"/>
    </source>
</evidence>
<dbReference type="PROSITE" id="PS52016">
    <property type="entry name" value="TONB_DEPENDENT_REC_3"/>
    <property type="match status" value="1"/>
</dbReference>
<evidence type="ECO:0000259" key="8">
    <source>
        <dbReference type="Pfam" id="PF07715"/>
    </source>
</evidence>
<dbReference type="RefSeq" id="WP_171593992.1">
    <property type="nucleotide sequence ID" value="NZ_RZNH01000003.1"/>
</dbReference>
<evidence type="ECO:0000256" key="3">
    <source>
        <dbReference type="ARBA" id="ARBA00022452"/>
    </source>
</evidence>
<dbReference type="InterPro" id="IPR023997">
    <property type="entry name" value="TonB-dep_OMP_SusC/RagA_CS"/>
</dbReference>
<accession>A0ABX1WRL7</accession>
<evidence type="ECO:0000256" key="7">
    <source>
        <dbReference type="PROSITE-ProRule" id="PRU01360"/>
    </source>
</evidence>
<keyword evidence="9" id="KW-0675">Receptor</keyword>
<comment type="caution">
    <text evidence="9">The sequence shown here is derived from an EMBL/GenBank/DDBJ whole genome shotgun (WGS) entry which is preliminary data.</text>
</comment>
<dbReference type="InterPro" id="IPR008969">
    <property type="entry name" value="CarboxyPept-like_regulatory"/>
</dbReference>
<dbReference type="Gene3D" id="2.60.40.1120">
    <property type="entry name" value="Carboxypeptidase-like, regulatory domain"/>
    <property type="match status" value="1"/>
</dbReference>
<keyword evidence="4 7" id="KW-0812">Transmembrane</keyword>
<comment type="similarity">
    <text evidence="7">Belongs to the TonB-dependent receptor family.</text>
</comment>
<gene>
    <name evidence="9" type="ORF">ELS83_02700</name>
</gene>
<dbReference type="Pfam" id="PF13715">
    <property type="entry name" value="CarbopepD_reg_2"/>
    <property type="match status" value="1"/>
</dbReference>
<dbReference type="EMBL" id="RZNH01000003">
    <property type="protein sequence ID" value="NOU58713.1"/>
    <property type="molecule type" value="Genomic_DNA"/>
</dbReference>
<evidence type="ECO:0000256" key="1">
    <source>
        <dbReference type="ARBA" id="ARBA00004571"/>
    </source>
</evidence>
<evidence type="ECO:0000256" key="2">
    <source>
        <dbReference type="ARBA" id="ARBA00022448"/>
    </source>
</evidence>
<dbReference type="NCBIfam" id="TIGR04057">
    <property type="entry name" value="SusC_RagA_signa"/>
    <property type="match status" value="1"/>
</dbReference>
<dbReference type="InterPro" id="IPR039426">
    <property type="entry name" value="TonB-dep_rcpt-like"/>
</dbReference>
<keyword evidence="10" id="KW-1185">Reference proteome</keyword>
<comment type="subcellular location">
    <subcellularLocation>
        <location evidence="1 7">Cell outer membrane</location>
        <topology evidence="1 7">Multi-pass membrane protein</topology>
    </subcellularLocation>
</comment>
<dbReference type="Pfam" id="PF07715">
    <property type="entry name" value="Plug"/>
    <property type="match status" value="1"/>
</dbReference>
<organism evidence="9 10">
    <name type="scientific">Marinifilum caeruleilacunae</name>
    <dbReference type="NCBI Taxonomy" id="2499076"/>
    <lineage>
        <taxon>Bacteria</taxon>
        <taxon>Pseudomonadati</taxon>
        <taxon>Bacteroidota</taxon>
        <taxon>Bacteroidia</taxon>
        <taxon>Marinilabiliales</taxon>
        <taxon>Marinifilaceae</taxon>
    </lineage>
</organism>
<protein>
    <submittedName>
        <fullName evidence="9">TonB-dependent receptor</fullName>
    </submittedName>
</protein>
<dbReference type="InterPro" id="IPR012910">
    <property type="entry name" value="Plug_dom"/>
</dbReference>
<dbReference type="InterPro" id="IPR023996">
    <property type="entry name" value="TonB-dep_OMP_SusC/RagA"/>
</dbReference>
<keyword evidence="5 7" id="KW-0472">Membrane</keyword>
<keyword evidence="3 7" id="KW-1134">Transmembrane beta strand</keyword>
<reference evidence="9 10" key="1">
    <citation type="submission" date="2018-12" db="EMBL/GenBank/DDBJ databases">
        <title>Marinifilum JC070 sp. nov., a marine bacterium isolated from Yongle Blue Hole in the South China Sea.</title>
        <authorList>
            <person name="Fu T."/>
        </authorList>
    </citation>
    <scope>NUCLEOTIDE SEQUENCE [LARGE SCALE GENOMIC DNA]</scope>
    <source>
        <strain evidence="9 10">JC070</strain>
    </source>
</reference>
<keyword evidence="2 7" id="KW-0813">Transport</keyword>
<dbReference type="Proteomes" id="UP000732105">
    <property type="component" value="Unassembled WGS sequence"/>
</dbReference>
<evidence type="ECO:0000256" key="4">
    <source>
        <dbReference type="ARBA" id="ARBA00022692"/>
    </source>
</evidence>
<sequence>MNKKTKTASNFGLIRQLLKCKLLLLFLLYSFTGLGTNFKSQPRFSAPLQKASAKEVYQTITEQSKLQKRTISGKVSDSNGTPLPGVTVIVKGTTNGVITNIDGAYELQVAPSAKLLHFSFIGMKAQDIEISGRSAIDVVMEEETIGLQEVVAIGYGKLSRRKVLGAVSSIKSEDISQLPVASVNEALSGRTAGVQVITSGAPGSASRIQVRGVGSITAGRSPLVVVDGYPLTEGSDLSAVNPQDIESISLLKDAASTAIYGSRGANGVLMVTTKTAKSEKVTFNFEGYYGFQNVLNPMELINAYEFAQLTKEARDWGYVSDDPSKRFATDDRATRELKGASSRQIMPANVSKYLDGTPGLTDNNWLDDLFRDGKIESYNLSVSGRNGNTKWMVSGGYFNQEGIILGSDYKRYTTKINLQTKLHEKIKFGINLAPSLSYQNAIIDGWTDSPLQQAFLMEPYFTPYNDKGELNISQQIRWHNNEGTGGALAENPIAIALQKKDEKNKFRLFGSTFIEVEIIEGLTFKTLLGGDFDYTLREQFRPSTIGKYRKDVDAVDPWAKEQTKVRQNILTENTLTYTKSFDKHNLNALAGYSYQKENKKYITVDAPVLDNNYITNVAGSATTKSKKEYYDWYLISYFGRIQYDYDSKYLLSVSARRDGSSRFGDDTKFGSFPSLSAGWVVSNEDFFPKDLSINNLKLRYSWGKTGNNQISDYGAIATLKASNAYLDGKLAPGQIPDTSPNSGLSWETSVTNNWGFDLGLFNNKLLLQTDYFIAKTKDMLLKLPVLDQSGFSSSRQNVGKMENKGLEFVLSANNIKLGKVKWTSSINFSKVKNKVTALGPGQTQIPGGDTNLTQIGREIGEFYGYVVDGIYKSQAEIDASAQKGSTVKVGDWRIVDVSGNGTVGEEDRKVIGSSLPDFTYGFNNRFSYKNFDLNVFIDGVYGIDVLDKTVRNATNGQGFSNQLKWYYKNRWHPQNNPNGTLARPDATQSSERLRANVSTAFLQDGSFMRIRNITLGYNLPKSLCSKIGADKLRLYVTAKNPVMFTDFKGFNPEQATSNALNPSNTQGAYPQNKSFVFGVNLSF</sequence>
<feature type="domain" description="TonB-dependent receptor plug" evidence="8">
    <location>
        <begin position="160"/>
        <end position="268"/>
    </location>
</feature>
<keyword evidence="6 7" id="KW-0998">Cell outer membrane</keyword>
<dbReference type="NCBIfam" id="TIGR04056">
    <property type="entry name" value="OMP_RagA_SusC"/>
    <property type="match status" value="1"/>
</dbReference>
<evidence type="ECO:0000313" key="10">
    <source>
        <dbReference type="Proteomes" id="UP000732105"/>
    </source>
</evidence>
<evidence type="ECO:0000313" key="9">
    <source>
        <dbReference type="EMBL" id="NOU58713.1"/>
    </source>
</evidence>
<dbReference type="SUPFAM" id="SSF49464">
    <property type="entry name" value="Carboxypeptidase regulatory domain-like"/>
    <property type="match status" value="1"/>
</dbReference>
<dbReference type="SUPFAM" id="SSF56935">
    <property type="entry name" value="Porins"/>
    <property type="match status" value="1"/>
</dbReference>
<proteinExistence type="inferred from homology"/>
<dbReference type="InterPro" id="IPR037066">
    <property type="entry name" value="Plug_dom_sf"/>
</dbReference>
<name>A0ABX1WRL7_9BACT</name>
<dbReference type="Gene3D" id="2.170.130.10">
    <property type="entry name" value="TonB-dependent receptor, plug domain"/>
    <property type="match status" value="1"/>
</dbReference>
<dbReference type="InterPro" id="IPR036942">
    <property type="entry name" value="Beta-barrel_TonB_sf"/>
</dbReference>
<evidence type="ECO:0000256" key="6">
    <source>
        <dbReference type="ARBA" id="ARBA00023237"/>
    </source>
</evidence>